<proteinExistence type="predicted"/>
<name>A0A2A2K4N7_9BILA</name>
<comment type="caution">
    <text evidence="3">The sequence shown here is derived from an EMBL/GenBank/DDBJ whole genome shotgun (WGS) entry which is preliminary data.</text>
</comment>
<feature type="region of interest" description="Disordered" evidence="1">
    <location>
        <begin position="190"/>
        <end position="211"/>
    </location>
</feature>
<dbReference type="InterPro" id="IPR013087">
    <property type="entry name" value="Znf_C2H2_type"/>
</dbReference>
<dbReference type="EMBL" id="LIAE01009671">
    <property type="protein sequence ID" value="PAV68862.1"/>
    <property type="molecule type" value="Genomic_DNA"/>
</dbReference>
<protein>
    <recommendedName>
        <fullName evidence="2">C2H2-type domain-containing protein</fullName>
    </recommendedName>
</protein>
<feature type="domain" description="C2H2-type" evidence="2">
    <location>
        <begin position="255"/>
        <end position="277"/>
    </location>
</feature>
<keyword evidence="4" id="KW-1185">Reference proteome</keyword>
<evidence type="ECO:0000313" key="3">
    <source>
        <dbReference type="EMBL" id="PAV68862.1"/>
    </source>
</evidence>
<gene>
    <name evidence="3" type="ORF">WR25_22311</name>
</gene>
<evidence type="ECO:0000313" key="4">
    <source>
        <dbReference type="Proteomes" id="UP000218231"/>
    </source>
</evidence>
<accession>A0A2A2K4N7</accession>
<evidence type="ECO:0000256" key="1">
    <source>
        <dbReference type="SAM" id="MobiDB-lite"/>
    </source>
</evidence>
<reference evidence="3 4" key="1">
    <citation type="journal article" date="2017" name="Curr. Biol.">
        <title>Genome architecture and evolution of a unichromosomal asexual nematode.</title>
        <authorList>
            <person name="Fradin H."/>
            <person name="Zegar C."/>
            <person name="Gutwein M."/>
            <person name="Lucas J."/>
            <person name="Kovtun M."/>
            <person name="Corcoran D."/>
            <person name="Baugh L.R."/>
            <person name="Kiontke K."/>
            <person name="Gunsalus K."/>
            <person name="Fitch D.H."/>
            <person name="Piano F."/>
        </authorList>
    </citation>
    <scope>NUCLEOTIDE SEQUENCE [LARGE SCALE GENOMIC DNA]</scope>
    <source>
        <strain evidence="3">PF1309</strain>
    </source>
</reference>
<feature type="compositionally biased region" description="Basic and acidic residues" evidence="1">
    <location>
        <begin position="200"/>
        <end position="210"/>
    </location>
</feature>
<sequence>MLPRLRNRNGSRKMSWKFRELYSIRNTPFSPSWRNPGKNSNAQLYREKAEDIDEILRMREGARNLPLENFPGKYNVASFQGDNRTDDIKDTFVSEFKKMKGVDRFFCNQCDYSGIRARNVQEHCVKQHGKEAKHDYKDKIGDWAMDDVEELLKYCFGDLEWGLKWMPPQWKEAHPEAMEMKMQRRIAEVEAGKKQGAPGTKEESDAKETDSIVDDALEEGRIRCLICEGSVSTSPELLLDHFCQEYEEKFHKSRFTCTLCDEKRSVKTMYKHCGEKHGDPSAYIEGVCVLLCGGK</sequence>
<evidence type="ECO:0000259" key="2">
    <source>
        <dbReference type="SMART" id="SM00355"/>
    </source>
</evidence>
<dbReference type="AlphaFoldDB" id="A0A2A2K4N7"/>
<feature type="domain" description="C2H2-type" evidence="2">
    <location>
        <begin position="105"/>
        <end position="128"/>
    </location>
</feature>
<dbReference type="Proteomes" id="UP000218231">
    <property type="component" value="Unassembled WGS sequence"/>
</dbReference>
<dbReference type="SMART" id="SM00355">
    <property type="entry name" value="ZnF_C2H2"/>
    <property type="match status" value="2"/>
</dbReference>
<organism evidence="3 4">
    <name type="scientific">Diploscapter pachys</name>
    <dbReference type="NCBI Taxonomy" id="2018661"/>
    <lineage>
        <taxon>Eukaryota</taxon>
        <taxon>Metazoa</taxon>
        <taxon>Ecdysozoa</taxon>
        <taxon>Nematoda</taxon>
        <taxon>Chromadorea</taxon>
        <taxon>Rhabditida</taxon>
        <taxon>Rhabditina</taxon>
        <taxon>Rhabditomorpha</taxon>
        <taxon>Rhabditoidea</taxon>
        <taxon>Rhabditidae</taxon>
        <taxon>Diploscapter</taxon>
    </lineage>
</organism>